<name>A0ABV3B1W5_9ACTN</name>
<dbReference type="SUPFAM" id="SSF51735">
    <property type="entry name" value="NAD(P)-binding Rossmann-fold domains"/>
    <property type="match status" value="1"/>
</dbReference>
<evidence type="ECO:0000313" key="6">
    <source>
        <dbReference type="EMBL" id="MEU6803441.1"/>
    </source>
</evidence>
<organism evidence="6 7">
    <name type="scientific">Streptomyces neyagawaensis</name>
    <dbReference type="NCBI Taxonomy" id="42238"/>
    <lineage>
        <taxon>Bacteria</taxon>
        <taxon>Bacillati</taxon>
        <taxon>Actinomycetota</taxon>
        <taxon>Actinomycetes</taxon>
        <taxon>Kitasatosporales</taxon>
        <taxon>Streptomycetaceae</taxon>
        <taxon>Streptomyces</taxon>
    </lineage>
</organism>
<feature type="compositionally biased region" description="Polar residues" evidence="3">
    <location>
        <begin position="334"/>
        <end position="344"/>
    </location>
</feature>
<dbReference type="EMBL" id="JBEYXT010000094">
    <property type="protein sequence ID" value="MEU6803441.1"/>
    <property type="molecule type" value="Genomic_DNA"/>
</dbReference>
<dbReference type="InterPro" id="IPR000683">
    <property type="entry name" value="Gfo/Idh/MocA-like_OxRdtase_N"/>
</dbReference>
<dbReference type="PANTHER" id="PTHR22604:SF105">
    <property type="entry name" value="TRANS-1,2-DIHYDROBENZENE-1,2-DIOL DEHYDROGENASE"/>
    <property type="match status" value="1"/>
</dbReference>
<accession>A0ABV3B1W5</accession>
<evidence type="ECO:0000259" key="4">
    <source>
        <dbReference type="Pfam" id="PF01408"/>
    </source>
</evidence>
<gene>
    <name evidence="6" type="ORF">ABZ931_20865</name>
</gene>
<dbReference type="InterPro" id="IPR050984">
    <property type="entry name" value="Gfo/Idh/MocA_domain"/>
</dbReference>
<feature type="compositionally biased region" description="Gly residues" evidence="3">
    <location>
        <begin position="297"/>
        <end position="313"/>
    </location>
</feature>
<dbReference type="RefSeq" id="WP_359697409.1">
    <property type="nucleotide sequence ID" value="NZ_JBEYXT010000094.1"/>
</dbReference>
<feature type="domain" description="Gfo/Idh/MocA-like oxidoreductase N-terminal" evidence="4">
    <location>
        <begin position="7"/>
        <end position="124"/>
    </location>
</feature>
<evidence type="ECO:0000313" key="7">
    <source>
        <dbReference type="Proteomes" id="UP001551189"/>
    </source>
</evidence>
<dbReference type="InterPro" id="IPR055170">
    <property type="entry name" value="GFO_IDH_MocA-like_dom"/>
</dbReference>
<keyword evidence="2" id="KW-0560">Oxidoreductase</keyword>
<dbReference type="SUPFAM" id="SSF55347">
    <property type="entry name" value="Glyceraldehyde-3-phosphate dehydrogenase-like, C-terminal domain"/>
    <property type="match status" value="1"/>
</dbReference>
<keyword evidence="7" id="KW-1185">Reference proteome</keyword>
<dbReference type="Proteomes" id="UP001551189">
    <property type="component" value="Unassembled WGS sequence"/>
</dbReference>
<protein>
    <submittedName>
        <fullName evidence="6">Gfo/Idh/MocA family oxidoreductase</fullName>
    </submittedName>
</protein>
<comment type="caution">
    <text evidence="6">The sequence shown here is derived from an EMBL/GenBank/DDBJ whole genome shotgun (WGS) entry which is preliminary data.</text>
</comment>
<dbReference type="PANTHER" id="PTHR22604">
    <property type="entry name" value="OXIDOREDUCTASES"/>
    <property type="match status" value="1"/>
</dbReference>
<dbReference type="InterPro" id="IPR036291">
    <property type="entry name" value="NAD(P)-bd_dom_sf"/>
</dbReference>
<feature type="region of interest" description="Disordered" evidence="3">
    <location>
        <begin position="297"/>
        <end position="344"/>
    </location>
</feature>
<evidence type="ECO:0000259" key="5">
    <source>
        <dbReference type="Pfam" id="PF22725"/>
    </source>
</evidence>
<evidence type="ECO:0000256" key="3">
    <source>
        <dbReference type="SAM" id="MobiDB-lite"/>
    </source>
</evidence>
<feature type="domain" description="GFO/IDH/MocA-like oxidoreductase" evidence="5">
    <location>
        <begin position="134"/>
        <end position="251"/>
    </location>
</feature>
<dbReference type="Pfam" id="PF22725">
    <property type="entry name" value="GFO_IDH_MocA_C3"/>
    <property type="match status" value="1"/>
</dbReference>
<proteinExistence type="inferred from homology"/>
<feature type="compositionally biased region" description="Acidic residues" evidence="3">
    <location>
        <begin position="316"/>
        <end position="327"/>
    </location>
</feature>
<reference evidence="6 7" key="1">
    <citation type="submission" date="2024-06" db="EMBL/GenBank/DDBJ databases">
        <title>The Natural Products Discovery Center: Release of the First 8490 Sequenced Strains for Exploring Actinobacteria Biosynthetic Diversity.</title>
        <authorList>
            <person name="Kalkreuter E."/>
            <person name="Kautsar S.A."/>
            <person name="Yang D."/>
            <person name="Bader C.D."/>
            <person name="Teijaro C.N."/>
            <person name="Fluegel L."/>
            <person name="Davis C.M."/>
            <person name="Simpson J.R."/>
            <person name="Lauterbach L."/>
            <person name="Steele A.D."/>
            <person name="Gui C."/>
            <person name="Meng S."/>
            <person name="Li G."/>
            <person name="Viehrig K."/>
            <person name="Ye F."/>
            <person name="Su P."/>
            <person name="Kiefer A.F."/>
            <person name="Nichols A."/>
            <person name="Cepeda A.J."/>
            <person name="Yan W."/>
            <person name="Fan B."/>
            <person name="Jiang Y."/>
            <person name="Adhikari A."/>
            <person name="Zheng C.-J."/>
            <person name="Schuster L."/>
            <person name="Cowan T.M."/>
            <person name="Smanski M.J."/>
            <person name="Chevrette M.G."/>
            <person name="De Carvalho L.P.S."/>
            <person name="Shen B."/>
        </authorList>
    </citation>
    <scope>NUCLEOTIDE SEQUENCE [LARGE SCALE GENOMIC DNA]</scope>
    <source>
        <strain evidence="6 7">NPDC046851</strain>
    </source>
</reference>
<sequence>MTGRTVRLGLLGAADIAVRRILPAVSRAPGITLTAVASRDPDRARTLAAAYGADALPDYRAVLADPRVDAVYVPVPAALHADWVRAALEAGKHVLAEKPLTTDPRTTAELVALARRSGLVLRENYLFVHHPQHRAVLDLIARGAVGEVRAVSAAFTIPPRPPADIRYRADLGGGALLDVGVYPLRAAQLLLGPELRVAGAVLRTDPARGVDVGGAALLCRDADGATAHLTFGMEHRYTSRYEVLGSTGRLRLDHAFTPPPDHRPVLVLEGPDSVRRHELEPYDQCLGGVEAFARAVGGGEATGGTTGRTGGGTTDDPSDDPSDDPTGDEAGTSGAISTRQAELTADIQRQAQYAVGGDAR</sequence>
<dbReference type="Gene3D" id="3.30.360.10">
    <property type="entry name" value="Dihydrodipicolinate Reductase, domain 2"/>
    <property type="match status" value="1"/>
</dbReference>
<comment type="similarity">
    <text evidence="1">Belongs to the Gfo/Idh/MocA family.</text>
</comment>
<dbReference type="Pfam" id="PF01408">
    <property type="entry name" value="GFO_IDH_MocA"/>
    <property type="match status" value="1"/>
</dbReference>
<evidence type="ECO:0000256" key="2">
    <source>
        <dbReference type="ARBA" id="ARBA00023002"/>
    </source>
</evidence>
<evidence type="ECO:0000256" key="1">
    <source>
        <dbReference type="ARBA" id="ARBA00010928"/>
    </source>
</evidence>
<dbReference type="Gene3D" id="3.40.50.720">
    <property type="entry name" value="NAD(P)-binding Rossmann-like Domain"/>
    <property type="match status" value="1"/>
</dbReference>